<feature type="repeat" description="TPR" evidence="3">
    <location>
        <begin position="645"/>
        <end position="678"/>
    </location>
</feature>
<dbReference type="Proteomes" id="UP000663855">
    <property type="component" value="Unassembled WGS sequence"/>
</dbReference>
<evidence type="ECO:0000313" key="4">
    <source>
        <dbReference type="EMBL" id="CAF0952586.1"/>
    </source>
</evidence>
<dbReference type="EMBL" id="CAJOBG010000675">
    <property type="protein sequence ID" value="CAF3843994.1"/>
    <property type="molecule type" value="Genomic_DNA"/>
</dbReference>
<evidence type="ECO:0000313" key="5">
    <source>
        <dbReference type="EMBL" id="CAF2092747.1"/>
    </source>
</evidence>
<dbReference type="Pfam" id="PF13181">
    <property type="entry name" value="TPR_8"/>
    <property type="match status" value="1"/>
</dbReference>
<dbReference type="Gene3D" id="3.90.176.10">
    <property type="entry name" value="Toxin ADP-ribosyltransferase, Chain A, domain 1"/>
    <property type="match status" value="1"/>
</dbReference>
<name>A0A814D9D8_9BILA</name>
<dbReference type="Gene3D" id="1.25.40.10">
    <property type="entry name" value="Tetratricopeptide repeat domain"/>
    <property type="match status" value="2"/>
</dbReference>
<proteinExistence type="predicted"/>
<keyword evidence="2 3" id="KW-0802">TPR repeat</keyword>
<dbReference type="PROSITE" id="PS50005">
    <property type="entry name" value="TPR"/>
    <property type="match status" value="2"/>
</dbReference>
<dbReference type="SMART" id="SM00028">
    <property type="entry name" value="TPR"/>
    <property type="match status" value="6"/>
</dbReference>
<evidence type="ECO:0000256" key="2">
    <source>
        <dbReference type="ARBA" id="ARBA00022803"/>
    </source>
</evidence>
<dbReference type="PANTHER" id="PTHR45641:SF19">
    <property type="entry name" value="NEPHROCYSTIN-3"/>
    <property type="match status" value="1"/>
</dbReference>
<sequence length="712" mass="81870">MINACVSPHVDVVSMSSVSSVSQPNETPFIATTPEGSTLPDGVTIVWLDAGANSNSNDSSTTRLMLHEIHSHICTFDDANLCRNFLSTITNRQSRVFLIVSGKLSSIILSNLATLTAIDSVFIFCAHPEAYENLIVEYSPNVIGVFSHLKSLKSSLEAELSNYVIRAPIFNFFAQKQKPIRDLTHDAASFLWFQLFQKLLMKNTYDNSDMKHMIDYCRKHYQRNTQQHKFFSEIDEFEKNYKYIDAISWYTRQSFVYKLINSALRTEDIEALYIFRCYISDLCRALANEHKTFRIQNQKSPVLTLYRGSHMTSKELDKLRDTIGGMTSINGFISTSRQQYVAEVFASRDSHRGPDTQKVVWIIEADSRSDDIVFASVVHHSQHSHEEEVLFNIGTTLCIHDVIMNEATNMWHIKATTTHNGANVVADYMELLRCELNETSEKVVLGTLLIDMGKYETAQHYFEDLINRNSDHNNSDLPAYHYNLALTHSFQGAYNLAEINFHQALECQKFLPSKQRNRVRTLNALGWIHQDDGQLSKAIKYYIEAESICIETFGSNDLANAQTYTYMGRYYLERQQYNESNTCYERALEILRLHLPKTHQRFGIILSEMGDAQRRQGKSQEALGLYQQAEAIFHDILPQYHPCMAYCWSGMGLVYLQLNDIEEARRYHKKALKTYQRVLPPNHSNISISEKHLKCINYKHIIDGYIQVCAQL</sequence>
<gene>
    <name evidence="4" type="ORF">CJN711_LOCUS22</name>
    <name evidence="6" type="ORF">OVN521_LOCUS6435</name>
    <name evidence="5" type="ORF">WKI299_LOCUS18577</name>
</gene>
<protein>
    <submittedName>
        <fullName evidence="4">Uncharacterized protein</fullName>
    </submittedName>
</protein>
<dbReference type="PROSITE" id="PS51996">
    <property type="entry name" value="TR_MART"/>
    <property type="match status" value="1"/>
</dbReference>
<dbReference type="Pfam" id="PF13424">
    <property type="entry name" value="TPR_12"/>
    <property type="match status" value="2"/>
</dbReference>
<dbReference type="SUPFAM" id="SSF48452">
    <property type="entry name" value="TPR-like"/>
    <property type="match status" value="2"/>
</dbReference>
<evidence type="ECO:0000256" key="1">
    <source>
        <dbReference type="ARBA" id="ARBA00022737"/>
    </source>
</evidence>
<accession>A0A814D9D8</accession>
<evidence type="ECO:0000313" key="7">
    <source>
        <dbReference type="Proteomes" id="UP000663855"/>
    </source>
</evidence>
<dbReference type="Proteomes" id="UP000663856">
    <property type="component" value="Unassembled WGS sequence"/>
</dbReference>
<dbReference type="InterPro" id="IPR011990">
    <property type="entry name" value="TPR-like_helical_dom_sf"/>
</dbReference>
<evidence type="ECO:0000256" key="3">
    <source>
        <dbReference type="PROSITE-ProRule" id="PRU00339"/>
    </source>
</evidence>
<evidence type="ECO:0000313" key="6">
    <source>
        <dbReference type="EMBL" id="CAF3843994.1"/>
    </source>
</evidence>
<feature type="repeat" description="TPR" evidence="3">
    <location>
        <begin position="561"/>
        <end position="594"/>
    </location>
</feature>
<comment type="caution">
    <text evidence="4">The sequence shown here is derived from an EMBL/GenBank/DDBJ whole genome shotgun (WGS) entry which is preliminary data.</text>
</comment>
<dbReference type="PANTHER" id="PTHR45641">
    <property type="entry name" value="TETRATRICOPEPTIDE REPEAT PROTEIN (AFU_ORTHOLOGUE AFUA_6G03870)"/>
    <property type="match status" value="1"/>
</dbReference>
<keyword evidence="8" id="KW-1185">Reference proteome</keyword>
<dbReference type="EMBL" id="CAJNOV010000004">
    <property type="protein sequence ID" value="CAF0952586.1"/>
    <property type="molecule type" value="Genomic_DNA"/>
</dbReference>
<dbReference type="Proteomes" id="UP000663866">
    <property type="component" value="Unassembled WGS sequence"/>
</dbReference>
<reference evidence="4" key="1">
    <citation type="submission" date="2021-02" db="EMBL/GenBank/DDBJ databases">
        <authorList>
            <person name="Nowell W R."/>
        </authorList>
    </citation>
    <scope>NUCLEOTIDE SEQUENCE</scope>
</reference>
<organism evidence="4 7">
    <name type="scientific">Rotaria magnacalcarata</name>
    <dbReference type="NCBI Taxonomy" id="392030"/>
    <lineage>
        <taxon>Eukaryota</taxon>
        <taxon>Metazoa</taxon>
        <taxon>Spiralia</taxon>
        <taxon>Gnathifera</taxon>
        <taxon>Rotifera</taxon>
        <taxon>Eurotatoria</taxon>
        <taxon>Bdelloidea</taxon>
        <taxon>Philodinida</taxon>
        <taxon>Philodinidae</taxon>
        <taxon>Rotaria</taxon>
    </lineage>
</organism>
<dbReference type="AlphaFoldDB" id="A0A814D9D8"/>
<evidence type="ECO:0000313" key="8">
    <source>
        <dbReference type="Proteomes" id="UP000663866"/>
    </source>
</evidence>
<dbReference type="InterPro" id="IPR019734">
    <property type="entry name" value="TPR_rpt"/>
</dbReference>
<dbReference type="EMBL" id="CAJNRF010007548">
    <property type="protein sequence ID" value="CAF2092747.1"/>
    <property type="molecule type" value="Genomic_DNA"/>
</dbReference>
<keyword evidence="1" id="KW-0677">Repeat</keyword>
<dbReference type="SUPFAM" id="SSF56399">
    <property type="entry name" value="ADP-ribosylation"/>
    <property type="match status" value="1"/>
</dbReference>